<dbReference type="PATRIC" id="fig|285983.3.peg.2334"/>
<comment type="caution">
    <text evidence="3">The sequence shown here is derived from an EMBL/GenBank/DDBJ whole genome shotgun (WGS) entry which is preliminary data.</text>
</comment>
<keyword evidence="2" id="KW-0732">Signal</keyword>
<keyword evidence="4" id="KW-1185">Reference proteome</keyword>
<name>A0A0D6Z5Y4_9BACI</name>
<organism evidence="3 4">
    <name type="scientific">Mesobacillus subterraneus</name>
    <dbReference type="NCBI Taxonomy" id="285983"/>
    <lineage>
        <taxon>Bacteria</taxon>
        <taxon>Bacillati</taxon>
        <taxon>Bacillota</taxon>
        <taxon>Bacilli</taxon>
        <taxon>Bacillales</taxon>
        <taxon>Bacillaceae</taxon>
        <taxon>Mesobacillus</taxon>
    </lineage>
</organism>
<dbReference type="Proteomes" id="UP000032512">
    <property type="component" value="Unassembled WGS sequence"/>
</dbReference>
<dbReference type="PROSITE" id="PS51257">
    <property type="entry name" value="PROKAR_LIPOPROTEIN"/>
    <property type="match status" value="1"/>
</dbReference>
<feature type="compositionally biased region" description="Polar residues" evidence="1">
    <location>
        <begin position="67"/>
        <end position="83"/>
    </location>
</feature>
<evidence type="ECO:0000313" key="3">
    <source>
        <dbReference type="EMBL" id="KIY20992.1"/>
    </source>
</evidence>
<dbReference type="RefSeq" id="WP_044395582.1">
    <property type="nucleotide sequence ID" value="NZ_JXIQ01000139.1"/>
</dbReference>
<dbReference type="EMBL" id="JXIQ01000139">
    <property type="protein sequence ID" value="KIY20992.1"/>
    <property type="molecule type" value="Genomic_DNA"/>
</dbReference>
<dbReference type="AlphaFoldDB" id="A0A0D6Z5Y4"/>
<protein>
    <recommendedName>
        <fullName evidence="5">Lipoprotein</fullName>
    </recommendedName>
</protein>
<feature type="compositionally biased region" description="Basic and acidic residues" evidence="1">
    <location>
        <begin position="89"/>
        <end position="102"/>
    </location>
</feature>
<gene>
    <name evidence="3" type="ORF">UB32_16125</name>
</gene>
<reference evidence="3 4" key="1">
    <citation type="submission" date="2015-01" db="EMBL/GenBank/DDBJ databases">
        <title>Draft genome sequences of the supercritical CO2 tolerant bacteria Bacillus subterraneus MITOT1 and Bacillus cereus MIT0214.</title>
        <authorList>
            <person name="Peet K.C."/>
            <person name="Thompson J.R."/>
        </authorList>
    </citation>
    <scope>NUCLEOTIDE SEQUENCE [LARGE SCALE GENOMIC DNA]</scope>
    <source>
        <strain evidence="3 4">MITOT1</strain>
    </source>
</reference>
<proteinExistence type="predicted"/>
<sequence length="102" mass="10966">MKKKLLLLIGGSLLSAMFLAGCATNGDQNPPPDRNVDNPANNNGNMNDNNGVNDNGVNDQNVPDTPDVNTNNDGDLMRDNNTPGEDAVEDKIDRNDKNNTDQ</sequence>
<accession>A0A0D6Z5Y4</accession>
<evidence type="ECO:0000256" key="2">
    <source>
        <dbReference type="SAM" id="SignalP"/>
    </source>
</evidence>
<evidence type="ECO:0000313" key="4">
    <source>
        <dbReference type="Proteomes" id="UP000032512"/>
    </source>
</evidence>
<evidence type="ECO:0008006" key="5">
    <source>
        <dbReference type="Google" id="ProtNLM"/>
    </source>
</evidence>
<feature type="region of interest" description="Disordered" evidence="1">
    <location>
        <begin position="22"/>
        <end position="102"/>
    </location>
</feature>
<feature type="signal peptide" evidence="2">
    <location>
        <begin position="1"/>
        <end position="20"/>
    </location>
</feature>
<evidence type="ECO:0000256" key="1">
    <source>
        <dbReference type="SAM" id="MobiDB-lite"/>
    </source>
</evidence>
<feature type="chain" id="PRO_5039681935" description="Lipoprotein" evidence="2">
    <location>
        <begin position="21"/>
        <end position="102"/>
    </location>
</feature>
<feature type="compositionally biased region" description="Low complexity" evidence="1">
    <location>
        <begin position="37"/>
        <end position="64"/>
    </location>
</feature>